<dbReference type="NCBIfam" id="TIGR00357">
    <property type="entry name" value="peptide-methionine (R)-S-oxide reductase MsrB"/>
    <property type="match status" value="1"/>
</dbReference>
<dbReference type="AlphaFoldDB" id="A0A3B0XLA3"/>
<dbReference type="PANTHER" id="PTHR10173">
    <property type="entry name" value="METHIONINE SULFOXIDE REDUCTASE"/>
    <property type="match status" value="1"/>
</dbReference>
<organism evidence="9">
    <name type="scientific">hydrothermal vent metagenome</name>
    <dbReference type="NCBI Taxonomy" id="652676"/>
    <lineage>
        <taxon>unclassified sequences</taxon>
        <taxon>metagenomes</taxon>
        <taxon>ecological metagenomes</taxon>
    </lineage>
</organism>
<dbReference type="EC" id="1.8.4.12" evidence="3"/>
<evidence type="ECO:0000256" key="2">
    <source>
        <dbReference type="ARBA" id="ARBA00007174"/>
    </source>
</evidence>
<dbReference type="GO" id="GO:0006979">
    <property type="term" value="P:response to oxidative stress"/>
    <property type="evidence" value="ECO:0007669"/>
    <property type="project" value="InterPro"/>
</dbReference>
<reference evidence="9" key="1">
    <citation type="submission" date="2018-06" db="EMBL/GenBank/DDBJ databases">
        <authorList>
            <person name="Zhirakovskaya E."/>
        </authorList>
    </citation>
    <scope>NUCLEOTIDE SEQUENCE</scope>
</reference>
<evidence type="ECO:0000256" key="7">
    <source>
        <dbReference type="ARBA" id="ARBA00048488"/>
    </source>
</evidence>
<dbReference type="FunFam" id="2.170.150.20:FF:000001">
    <property type="entry name" value="Peptide methionine sulfoxide reductase MsrB"/>
    <property type="match status" value="1"/>
</dbReference>
<keyword evidence="5" id="KW-0862">Zinc</keyword>
<keyword evidence="6 9" id="KW-0560">Oxidoreductase</keyword>
<sequence length="131" mass="14839">MLNPNKKTNDEWKQQLTENVYHVTREQGTEVPFSGAYYKNKDEGGYACICCHTPLFSSQEKYDSGSGWPSFWQPVTEHCITEIQDVSLGVVRTEVRCAECGAHLGHVFNDGPKPTGLRYCINSVCLEFEKK</sequence>
<dbReference type="Pfam" id="PF01641">
    <property type="entry name" value="SelR"/>
    <property type="match status" value="1"/>
</dbReference>
<keyword evidence="4" id="KW-0479">Metal-binding</keyword>
<dbReference type="GO" id="GO:0030091">
    <property type="term" value="P:protein repair"/>
    <property type="evidence" value="ECO:0007669"/>
    <property type="project" value="InterPro"/>
</dbReference>
<comment type="catalytic activity">
    <reaction evidence="7">
        <text>L-methionyl-[protein] + [thioredoxin]-disulfide + H2O = L-methionyl-(R)-S-oxide-[protein] + [thioredoxin]-dithiol</text>
        <dbReference type="Rhea" id="RHEA:24164"/>
        <dbReference type="Rhea" id="RHEA-COMP:10698"/>
        <dbReference type="Rhea" id="RHEA-COMP:10700"/>
        <dbReference type="Rhea" id="RHEA-COMP:12313"/>
        <dbReference type="Rhea" id="RHEA-COMP:12314"/>
        <dbReference type="ChEBI" id="CHEBI:15377"/>
        <dbReference type="ChEBI" id="CHEBI:16044"/>
        <dbReference type="ChEBI" id="CHEBI:29950"/>
        <dbReference type="ChEBI" id="CHEBI:45764"/>
        <dbReference type="ChEBI" id="CHEBI:50058"/>
        <dbReference type="EC" id="1.8.4.12"/>
    </reaction>
</comment>
<dbReference type="GO" id="GO:0033743">
    <property type="term" value="F:peptide-methionine (R)-S-oxide reductase activity"/>
    <property type="evidence" value="ECO:0007669"/>
    <property type="project" value="UniProtKB-EC"/>
</dbReference>
<evidence type="ECO:0000259" key="8">
    <source>
        <dbReference type="PROSITE" id="PS51790"/>
    </source>
</evidence>
<dbReference type="InterPro" id="IPR011057">
    <property type="entry name" value="Mss4-like_sf"/>
</dbReference>
<evidence type="ECO:0000256" key="5">
    <source>
        <dbReference type="ARBA" id="ARBA00022833"/>
    </source>
</evidence>
<evidence type="ECO:0000313" key="9">
    <source>
        <dbReference type="EMBL" id="VAW56934.1"/>
    </source>
</evidence>
<feature type="domain" description="MsrB" evidence="8">
    <location>
        <begin position="9"/>
        <end position="131"/>
    </location>
</feature>
<evidence type="ECO:0000256" key="1">
    <source>
        <dbReference type="ARBA" id="ARBA00001947"/>
    </source>
</evidence>
<evidence type="ECO:0000256" key="6">
    <source>
        <dbReference type="ARBA" id="ARBA00023002"/>
    </source>
</evidence>
<name>A0A3B0XLA3_9ZZZZ</name>
<dbReference type="InterPro" id="IPR028427">
    <property type="entry name" value="Met_Sox_Rdtase_MsrB"/>
</dbReference>
<dbReference type="SUPFAM" id="SSF51316">
    <property type="entry name" value="Mss4-like"/>
    <property type="match status" value="1"/>
</dbReference>
<comment type="cofactor">
    <cofactor evidence="1">
        <name>Zn(2+)</name>
        <dbReference type="ChEBI" id="CHEBI:29105"/>
    </cofactor>
</comment>
<protein>
    <recommendedName>
        <fullName evidence="3">peptide-methionine (R)-S-oxide reductase</fullName>
        <ecNumber evidence="3">1.8.4.12</ecNumber>
    </recommendedName>
</protein>
<evidence type="ECO:0000256" key="3">
    <source>
        <dbReference type="ARBA" id="ARBA00012499"/>
    </source>
</evidence>
<dbReference type="GO" id="GO:0046872">
    <property type="term" value="F:metal ion binding"/>
    <property type="evidence" value="ECO:0007669"/>
    <property type="project" value="UniProtKB-KW"/>
</dbReference>
<proteinExistence type="inferred from homology"/>
<comment type="similarity">
    <text evidence="2">Belongs to the MsrB Met sulfoxide reductase family.</text>
</comment>
<dbReference type="Gene3D" id="2.170.150.20">
    <property type="entry name" value="Peptide methionine sulfoxide reductase"/>
    <property type="match status" value="1"/>
</dbReference>
<evidence type="ECO:0000256" key="4">
    <source>
        <dbReference type="ARBA" id="ARBA00022723"/>
    </source>
</evidence>
<dbReference type="GO" id="GO:0005737">
    <property type="term" value="C:cytoplasm"/>
    <property type="evidence" value="ECO:0007669"/>
    <property type="project" value="TreeGrafter"/>
</dbReference>
<dbReference type="InterPro" id="IPR002579">
    <property type="entry name" value="Met_Sox_Rdtase_MsrB_dom"/>
</dbReference>
<dbReference type="PANTHER" id="PTHR10173:SF52">
    <property type="entry name" value="METHIONINE-R-SULFOXIDE REDUCTASE B1"/>
    <property type="match status" value="1"/>
</dbReference>
<dbReference type="EMBL" id="UOFF01000305">
    <property type="protein sequence ID" value="VAW56934.1"/>
    <property type="molecule type" value="Genomic_DNA"/>
</dbReference>
<gene>
    <name evidence="9" type="ORF">MNBD_GAMMA07-375</name>
</gene>
<dbReference type="HAMAP" id="MF_01400">
    <property type="entry name" value="MsrB"/>
    <property type="match status" value="1"/>
</dbReference>
<accession>A0A3B0XLA3</accession>
<dbReference type="PROSITE" id="PS51790">
    <property type="entry name" value="MSRB"/>
    <property type="match status" value="1"/>
</dbReference>